<gene>
    <name evidence="1" type="ORF">CLAFUR5_13365</name>
</gene>
<dbReference type="KEGG" id="ffu:CLAFUR5_13365"/>
<reference evidence="1" key="2">
    <citation type="journal article" date="2022" name="Microb. Genom.">
        <title>A chromosome-scale genome assembly of the tomato pathogen Cladosporium fulvum reveals a compartmentalized genome architecture and the presence of a dispensable chromosome.</title>
        <authorList>
            <person name="Zaccaron A.Z."/>
            <person name="Chen L.H."/>
            <person name="Samaras A."/>
            <person name="Stergiopoulos I."/>
        </authorList>
    </citation>
    <scope>NUCLEOTIDE SEQUENCE</scope>
    <source>
        <strain evidence="1">Race5_Kim</strain>
    </source>
</reference>
<dbReference type="RefSeq" id="XP_047769055.1">
    <property type="nucleotide sequence ID" value="XM_047912513.1"/>
</dbReference>
<dbReference type="AlphaFoldDB" id="A0A9Q8PL95"/>
<accession>A0A9Q8PL95</accession>
<protein>
    <submittedName>
        <fullName evidence="1">Uncharacterized protein</fullName>
    </submittedName>
</protein>
<proteinExistence type="predicted"/>
<dbReference type="GeneID" id="71993243"/>
<evidence type="ECO:0000313" key="2">
    <source>
        <dbReference type="Proteomes" id="UP000756132"/>
    </source>
</evidence>
<sequence length="77" mass="8583">MSGVTHGAPMSKHERTTTNIAEHLKRIVSPWPEVLSQRDIDFRTPAGQLIASCISLGFEAVLDGYPGTYTWKQLQEI</sequence>
<reference evidence="1" key="1">
    <citation type="submission" date="2021-12" db="EMBL/GenBank/DDBJ databases">
        <authorList>
            <person name="Zaccaron A."/>
            <person name="Stergiopoulos I."/>
        </authorList>
    </citation>
    <scope>NUCLEOTIDE SEQUENCE</scope>
    <source>
        <strain evidence="1">Race5_Kim</strain>
    </source>
</reference>
<dbReference type="EMBL" id="CP090174">
    <property type="protein sequence ID" value="UJO24689.1"/>
    <property type="molecule type" value="Genomic_DNA"/>
</dbReference>
<keyword evidence="2" id="KW-1185">Reference proteome</keyword>
<organism evidence="1 2">
    <name type="scientific">Passalora fulva</name>
    <name type="common">Tomato leaf mold</name>
    <name type="synonym">Cladosporium fulvum</name>
    <dbReference type="NCBI Taxonomy" id="5499"/>
    <lineage>
        <taxon>Eukaryota</taxon>
        <taxon>Fungi</taxon>
        <taxon>Dikarya</taxon>
        <taxon>Ascomycota</taxon>
        <taxon>Pezizomycotina</taxon>
        <taxon>Dothideomycetes</taxon>
        <taxon>Dothideomycetidae</taxon>
        <taxon>Mycosphaerellales</taxon>
        <taxon>Mycosphaerellaceae</taxon>
        <taxon>Fulvia</taxon>
    </lineage>
</organism>
<name>A0A9Q8PL95_PASFU</name>
<dbReference type="Proteomes" id="UP000756132">
    <property type="component" value="Chromosome 12"/>
</dbReference>
<evidence type="ECO:0000313" key="1">
    <source>
        <dbReference type="EMBL" id="UJO24689.1"/>
    </source>
</evidence>